<dbReference type="AlphaFoldDB" id="A0A3S5ATY0"/>
<proteinExistence type="predicted"/>
<reference evidence="1" key="1">
    <citation type="submission" date="2018-11" db="EMBL/GenBank/DDBJ databases">
        <authorList>
            <consortium name="Pathogen Informatics"/>
        </authorList>
    </citation>
    <scope>NUCLEOTIDE SEQUENCE</scope>
</reference>
<accession>A0A3S5ATY0</accession>
<dbReference type="EMBL" id="CAAALY010128236">
    <property type="protein sequence ID" value="VEL31939.1"/>
    <property type="molecule type" value="Genomic_DNA"/>
</dbReference>
<gene>
    <name evidence="1" type="ORF">PXEA_LOCUS25379</name>
</gene>
<organism evidence="1 2">
    <name type="scientific">Protopolystoma xenopodis</name>
    <dbReference type="NCBI Taxonomy" id="117903"/>
    <lineage>
        <taxon>Eukaryota</taxon>
        <taxon>Metazoa</taxon>
        <taxon>Spiralia</taxon>
        <taxon>Lophotrochozoa</taxon>
        <taxon>Platyhelminthes</taxon>
        <taxon>Monogenea</taxon>
        <taxon>Polyopisthocotylea</taxon>
        <taxon>Polystomatidea</taxon>
        <taxon>Polystomatidae</taxon>
        <taxon>Protopolystoma</taxon>
    </lineage>
</organism>
<dbReference type="OrthoDB" id="64353at2759"/>
<evidence type="ECO:0000313" key="1">
    <source>
        <dbReference type="EMBL" id="VEL31939.1"/>
    </source>
</evidence>
<comment type="caution">
    <text evidence="1">The sequence shown here is derived from an EMBL/GenBank/DDBJ whole genome shotgun (WGS) entry which is preliminary data.</text>
</comment>
<keyword evidence="2" id="KW-1185">Reference proteome</keyword>
<protein>
    <submittedName>
        <fullName evidence="1">Uncharacterized protein</fullName>
    </submittedName>
</protein>
<sequence length="89" mass="9985">MTRMRDNLVTSLRFTRIRDYELAWVEADLILPATSDTQMSNSADLDGAECTVASMRRDQLAKKDSLPVLVAPEGPVGRHKTVFLALFIF</sequence>
<dbReference type="Proteomes" id="UP000784294">
    <property type="component" value="Unassembled WGS sequence"/>
</dbReference>
<name>A0A3S5ATY0_9PLAT</name>
<evidence type="ECO:0000313" key="2">
    <source>
        <dbReference type="Proteomes" id="UP000784294"/>
    </source>
</evidence>